<dbReference type="SUPFAM" id="SSF53613">
    <property type="entry name" value="Ribokinase-like"/>
    <property type="match status" value="1"/>
</dbReference>
<dbReference type="PANTHER" id="PTHR10534:SF2">
    <property type="entry name" value="PYRIDOXAL KINASE"/>
    <property type="match status" value="1"/>
</dbReference>
<evidence type="ECO:0000256" key="3">
    <source>
        <dbReference type="ARBA" id="ARBA00022741"/>
    </source>
</evidence>
<evidence type="ECO:0000256" key="5">
    <source>
        <dbReference type="ARBA" id="ARBA00022840"/>
    </source>
</evidence>
<dbReference type="FunCoup" id="A0A7G1G5D2">
    <property type="interactions" value="346"/>
</dbReference>
<name>A0A7G1G5D2_9BACT</name>
<evidence type="ECO:0000256" key="1">
    <source>
        <dbReference type="ARBA" id="ARBA00012104"/>
    </source>
</evidence>
<dbReference type="InParanoid" id="A0A7G1G5D2"/>
<dbReference type="GO" id="GO:0005524">
    <property type="term" value="F:ATP binding"/>
    <property type="evidence" value="ECO:0007669"/>
    <property type="project" value="UniProtKB-KW"/>
</dbReference>
<dbReference type="GO" id="GO:0009443">
    <property type="term" value="P:pyridoxal 5'-phosphate salvage"/>
    <property type="evidence" value="ECO:0007669"/>
    <property type="project" value="InterPro"/>
</dbReference>
<accession>A0A7G1G5D2</accession>
<evidence type="ECO:0000313" key="7">
    <source>
        <dbReference type="EMBL" id="BBE31325.1"/>
    </source>
</evidence>
<keyword evidence="4 7" id="KW-0418">Kinase</keyword>
<proteinExistence type="predicted"/>
<dbReference type="GO" id="GO:0005829">
    <property type="term" value="C:cytosol"/>
    <property type="evidence" value="ECO:0007669"/>
    <property type="project" value="TreeGrafter"/>
</dbReference>
<dbReference type="InterPro" id="IPR004625">
    <property type="entry name" value="PyrdxlKinase"/>
</dbReference>
<gene>
    <name evidence="7" type="ORF">OSSY52_14660</name>
</gene>
<dbReference type="InterPro" id="IPR013749">
    <property type="entry name" value="PM/HMP-P_kinase-1"/>
</dbReference>
<dbReference type="Gene3D" id="3.40.1190.20">
    <property type="match status" value="1"/>
</dbReference>
<evidence type="ECO:0000256" key="2">
    <source>
        <dbReference type="ARBA" id="ARBA00022679"/>
    </source>
</evidence>
<keyword evidence="2" id="KW-0808">Transferase</keyword>
<dbReference type="PANTHER" id="PTHR10534">
    <property type="entry name" value="PYRIDOXAL KINASE"/>
    <property type="match status" value="1"/>
</dbReference>
<keyword evidence="5" id="KW-0067">ATP-binding</keyword>
<dbReference type="InterPro" id="IPR029056">
    <property type="entry name" value="Ribokinase-like"/>
</dbReference>
<protein>
    <recommendedName>
        <fullName evidence="1">pyridoxal kinase</fullName>
        <ecNumber evidence="1">2.7.1.35</ecNumber>
    </recommendedName>
</protein>
<evidence type="ECO:0000256" key="4">
    <source>
        <dbReference type="ARBA" id="ARBA00022777"/>
    </source>
</evidence>
<sequence>MTGVKKVAAIHDLSGFGRCSLTVIIPTLSTLGIQVCPIPTAILSTHTDGFGNDFSFVDLTDSMKEYIKHWKTLNLKFDGIYSGFLGSENQIEIISDFIDKFKTKNTLVVIDPVMADNGELYQTMSNSMVEKMKKLIKKANIITPNFTEACYLLNETYKEKIEIKEIKNWLIRLTNEGPEIAIITSIPIEREKNTVIAYSKNDKRFWMISSEQIPAFYPGTGDIFSSIVTGRILNGDSLPVAIDRAVIFIKNAIKESFGFDYPHREGILLEKVLNNLNLPYTNSNYKLI</sequence>
<dbReference type="EC" id="2.7.1.35" evidence="1"/>
<organism evidence="7 8">
    <name type="scientific">Tepiditoga spiralis</name>
    <dbReference type="NCBI Taxonomy" id="2108365"/>
    <lineage>
        <taxon>Bacteria</taxon>
        <taxon>Thermotogati</taxon>
        <taxon>Thermotogota</taxon>
        <taxon>Thermotogae</taxon>
        <taxon>Petrotogales</taxon>
        <taxon>Petrotogaceae</taxon>
        <taxon>Tepiditoga</taxon>
    </lineage>
</organism>
<keyword evidence="8" id="KW-1185">Reference proteome</keyword>
<evidence type="ECO:0000313" key="8">
    <source>
        <dbReference type="Proteomes" id="UP000516361"/>
    </source>
</evidence>
<dbReference type="CDD" id="cd01173">
    <property type="entry name" value="pyridoxal_pyridoxamine_kinase"/>
    <property type="match status" value="1"/>
</dbReference>
<dbReference type="KEGG" id="ocy:OSSY52_14660"/>
<dbReference type="EMBL" id="AP018712">
    <property type="protein sequence ID" value="BBE31325.1"/>
    <property type="molecule type" value="Genomic_DNA"/>
</dbReference>
<dbReference type="AlphaFoldDB" id="A0A7G1G5D2"/>
<keyword evidence="3" id="KW-0547">Nucleotide-binding</keyword>
<feature type="domain" description="Pyridoxamine kinase/Phosphomethylpyrimidine kinase" evidence="6">
    <location>
        <begin position="74"/>
        <end position="259"/>
    </location>
</feature>
<dbReference type="NCBIfam" id="NF005491">
    <property type="entry name" value="PRK07105.1"/>
    <property type="match status" value="1"/>
</dbReference>
<evidence type="ECO:0000259" key="6">
    <source>
        <dbReference type="Pfam" id="PF08543"/>
    </source>
</evidence>
<reference evidence="7 8" key="1">
    <citation type="submission" date="2018-06" db="EMBL/GenBank/DDBJ databases">
        <title>Genome sequencing of Oceanotoga sp. sy52.</title>
        <authorList>
            <person name="Mori K."/>
        </authorList>
    </citation>
    <scope>NUCLEOTIDE SEQUENCE [LARGE SCALE GENOMIC DNA]</scope>
    <source>
        <strain evidence="8">sy52</strain>
    </source>
</reference>
<dbReference type="GO" id="GO:0008478">
    <property type="term" value="F:pyridoxal kinase activity"/>
    <property type="evidence" value="ECO:0007669"/>
    <property type="project" value="UniProtKB-EC"/>
</dbReference>
<dbReference type="Pfam" id="PF08543">
    <property type="entry name" value="Phos_pyr_kin"/>
    <property type="match status" value="1"/>
</dbReference>
<dbReference type="RefSeq" id="WP_190613789.1">
    <property type="nucleotide sequence ID" value="NZ_AP018712.1"/>
</dbReference>
<dbReference type="Proteomes" id="UP000516361">
    <property type="component" value="Chromosome"/>
</dbReference>